<dbReference type="Proteomes" id="UP000321638">
    <property type="component" value="Unassembled WGS sequence"/>
</dbReference>
<dbReference type="GO" id="GO:0043565">
    <property type="term" value="F:sequence-specific DNA binding"/>
    <property type="evidence" value="ECO:0007669"/>
    <property type="project" value="InterPro"/>
</dbReference>
<dbReference type="Pfam" id="PF12833">
    <property type="entry name" value="HTH_18"/>
    <property type="match status" value="1"/>
</dbReference>
<comment type="caution">
    <text evidence="5">The sequence shown here is derived from an EMBL/GenBank/DDBJ whole genome shotgun (WGS) entry which is preliminary data.</text>
</comment>
<gene>
    <name evidence="5" type="ORF">FHP25_01365</name>
</gene>
<proteinExistence type="predicted"/>
<protein>
    <submittedName>
        <fullName evidence="5">Helix-turn-helix domain-containing protein</fullName>
    </submittedName>
</protein>
<reference evidence="5 6" key="1">
    <citation type="submission" date="2019-06" db="EMBL/GenBank/DDBJ databases">
        <title>New taxonomy in bacterial strain CC-CFT640, isolated from vineyard.</title>
        <authorList>
            <person name="Lin S.-Y."/>
            <person name="Tsai C.-F."/>
            <person name="Young C.-C."/>
        </authorList>
    </citation>
    <scope>NUCLEOTIDE SEQUENCE [LARGE SCALE GENOMIC DNA]</scope>
    <source>
        <strain evidence="5 6">CC-CFT640</strain>
    </source>
</reference>
<keyword evidence="1" id="KW-0805">Transcription regulation</keyword>
<dbReference type="EMBL" id="VDUZ01000001">
    <property type="protein sequence ID" value="TXL82374.1"/>
    <property type="molecule type" value="Genomic_DNA"/>
</dbReference>
<dbReference type="PANTHER" id="PTHR46796:SF12">
    <property type="entry name" value="HTH-TYPE DNA-BINDING TRANSCRIPTIONAL ACTIVATOR EUTR"/>
    <property type="match status" value="1"/>
</dbReference>
<dbReference type="SUPFAM" id="SSF46689">
    <property type="entry name" value="Homeodomain-like"/>
    <property type="match status" value="1"/>
</dbReference>
<sequence>MEEPLARQHERVGFPRTYFRDCDELAAAYRAWGMDVVQLKAETGDSWTASDQLGDLRVWASSVTGSYGVRTGLPPGTALMQIHSGPHGRRRIGGMELGNSDILAGFAGLELTGIVDQQRRGISFVMPIDTVTAALAARAPGSDRVTRGVSPLVLSGCSSRVAALSRLIDAAMCLESEHDRRLAANDITDLLVSTLLSPWHRATETTYRVPILQRLPIVRRAEEFMRARLGDPLSLHDICLAARASQRSVEYAFSSTYGLGPKQYLRVLRLNAVWRALMSQPPKTEKISEIARRHGLWHMGHFATDYCRMFGESPQQARARRWRQ</sequence>
<dbReference type="SMART" id="SM00342">
    <property type="entry name" value="HTH_ARAC"/>
    <property type="match status" value="1"/>
</dbReference>
<organism evidence="5 6">
    <name type="scientific">Vineibacter terrae</name>
    <dbReference type="NCBI Taxonomy" id="2586908"/>
    <lineage>
        <taxon>Bacteria</taxon>
        <taxon>Pseudomonadati</taxon>
        <taxon>Pseudomonadota</taxon>
        <taxon>Alphaproteobacteria</taxon>
        <taxon>Hyphomicrobiales</taxon>
        <taxon>Vineibacter</taxon>
    </lineage>
</organism>
<dbReference type="AlphaFoldDB" id="A0A5C8PW93"/>
<evidence type="ECO:0000313" key="5">
    <source>
        <dbReference type="EMBL" id="TXL82374.1"/>
    </source>
</evidence>
<dbReference type="InterPro" id="IPR018060">
    <property type="entry name" value="HTH_AraC"/>
</dbReference>
<keyword evidence="2" id="KW-0238">DNA-binding</keyword>
<dbReference type="GO" id="GO:0003700">
    <property type="term" value="F:DNA-binding transcription factor activity"/>
    <property type="evidence" value="ECO:0007669"/>
    <property type="project" value="InterPro"/>
</dbReference>
<evidence type="ECO:0000256" key="1">
    <source>
        <dbReference type="ARBA" id="ARBA00023015"/>
    </source>
</evidence>
<evidence type="ECO:0000256" key="2">
    <source>
        <dbReference type="ARBA" id="ARBA00023125"/>
    </source>
</evidence>
<keyword evidence="6" id="KW-1185">Reference proteome</keyword>
<evidence type="ECO:0000256" key="3">
    <source>
        <dbReference type="ARBA" id="ARBA00023163"/>
    </source>
</evidence>
<keyword evidence="3" id="KW-0804">Transcription</keyword>
<dbReference type="InterPro" id="IPR009057">
    <property type="entry name" value="Homeodomain-like_sf"/>
</dbReference>
<dbReference type="InterPro" id="IPR050204">
    <property type="entry name" value="AraC_XylS_family_regulators"/>
</dbReference>
<dbReference type="PROSITE" id="PS01124">
    <property type="entry name" value="HTH_ARAC_FAMILY_2"/>
    <property type="match status" value="1"/>
</dbReference>
<name>A0A5C8PW93_9HYPH</name>
<accession>A0A5C8PW93</accession>
<feature type="domain" description="HTH araC/xylS-type" evidence="4">
    <location>
        <begin position="219"/>
        <end position="320"/>
    </location>
</feature>
<dbReference type="OrthoDB" id="9802263at2"/>
<evidence type="ECO:0000259" key="4">
    <source>
        <dbReference type="PROSITE" id="PS01124"/>
    </source>
</evidence>
<dbReference type="PANTHER" id="PTHR46796">
    <property type="entry name" value="HTH-TYPE TRANSCRIPTIONAL ACTIVATOR RHAS-RELATED"/>
    <property type="match status" value="1"/>
</dbReference>
<evidence type="ECO:0000313" key="6">
    <source>
        <dbReference type="Proteomes" id="UP000321638"/>
    </source>
</evidence>
<dbReference type="Gene3D" id="1.10.10.60">
    <property type="entry name" value="Homeodomain-like"/>
    <property type="match status" value="1"/>
</dbReference>